<feature type="region of interest" description="Disordered" evidence="1">
    <location>
        <begin position="35"/>
        <end position="71"/>
    </location>
</feature>
<protein>
    <submittedName>
        <fullName evidence="2">Uncharacterized protein</fullName>
    </submittedName>
</protein>
<comment type="caution">
    <text evidence="2">The sequence shown here is derived from an EMBL/GenBank/DDBJ whole genome shotgun (WGS) entry which is preliminary data.</text>
</comment>
<evidence type="ECO:0000256" key="1">
    <source>
        <dbReference type="SAM" id="MobiDB-lite"/>
    </source>
</evidence>
<proteinExistence type="predicted"/>
<dbReference type="Proteomes" id="UP001197247">
    <property type="component" value="Unassembled WGS sequence"/>
</dbReference>
<gene>
    <name evidence="2" type="ORF">KIH74_22725</name>
</gene>
<organism evidence="2 3">
    <name type="scientific">Kineosporia corallincola</name>
    <dbReference type="NCBI Taxonomy" id="2835133"/>
    <lineage>
        <taxon>Bacteria</taxon>
        <taxon>Bacillati</taxon>
        <taxon>Actinomycetota</taxon>
        <taxon>Actinomycetes</taxon>
        <taxon>Kineosporiales</taxon>
        <taxon>Kineosporiaceae</taxon>
        <taxon>Kineosporia</taxon>
    </lineage>
</organism>
<evidence type="ECO:0000313" key="2">
    <source>
        <dbReference type="EMBL" id="MBT0771773.1"/>
    </source>
</evidence>
<reference evidence="2 3" key="1">
    <citation type="submission" date="2021-05" db="EMBL/GenBank/DDBJ databases">
        <title>Kineosporia and Streptomyces sp. nov. two new marine actinobacteria isolated from Coral.</title>
        <authorList>
            <person name="Buangrab K."/>
            <person name="Sutthacheep M."/>
            <person name="Yeemin T."/>
            <person name="Harunari E."/>
            <person name="Igarashi Y."/>
            <person name="Kanchanasin P."/>
            <person name="Tanasupawat S."/>
            <person name="Phongsopitanun W."/>
        </authorList>
    </citation>
    <scope>NUCLEOTIDE SEQUENCE [LARGE SCALE GENOMIC DNA]</scope>
    <source>
        <strain evidence="2 3">J2-2</strain>
    </source>
</reference>
<dbReference type="RefSeq" id="WP_214158144.1">
    <property type="nucleotide sequence ID" value="NZ_JAHBAY010000010.1"/>
</dbReference>
<name>A0ABS5TLQ0_9ACTN</name>
<feature type="compositionally biased region" description="Basic and acidic residues" evidence="1">
    <location>
        <begin position="48"/>
        <end position="58"/>
    </location>
</feature>
<keyword evidence="3" id="KW-1185">Reference proteome</keyword>
<accession>A0ABS5TLQ0</accession>
<sequence length="169" mass="18268">MNTVVEWAIRRPMWAGALMVVVAMLVLSRCSGTGAEPSAVATSAPEPTRQHTEEHVDPSEVASTQAATHNDDAERAATRFTQAWLAAGRRATWLAGMEPYATRELLNGLRSTDLTVVPDAHMSGPAEVLVDGPALYRYRIGLDDDSAVQVEVITDGDDPLVASIDRERE</sequence>
<dbReference type="EMBL" id="JAHBAY010000010">
    <property type="protein sequence ID" value="MBT0771773.1"/>
    <property type="molecule type" value="Genomic_DNA"/>
</dbReference>
<evidence type="ECO:0000313" key="3">
    <source>
        <dbReference type="Proteomes" id="UP001197247"/>
    </source>
</evidence>